<proteinExistence type="predicted"/>
<feature type="transmembrane region" description="Helical" evidence="2">
    <location>
        <begin position="418"/>
        <end position="436"/>
    </location>
</feature>
<dbReference type="PANTHER" id="PTHR20913">
    <property type="entry name" value="TBC1 DOMAIN FAMILY MEMBER 20/GTPASE"/>
    <property type="match status" value="1"/>
</dbReference>
<evidence type="ECO:0000256" key="1">
    <source>
        <dbReference type="ARBA" id="ARBA00022468"/>
    </source>
</evidence>
<dbReference type="STRING" id="1169540.A0A0G4EPB1"/>
<organism evidence="4 5">
    <name type="scientific">Vitrella brassicaformis (strain CCMP3155)</name>
    <dbReference type="NCBI Taxonomy" id="1169540"/>
    <lineage>
        <taxon>Eukaryota</taxon>
        <taxon>Sar</taxon>
        <taxon>Alveolata</taxon>
        <taxon>Colpodellida</taxon>
        <taxon>Vitrellaceae</taxon>
        <taxon>Vitrella</taxon>
    </lineage>
</organism>
<dbReference type="Gene3D" id="1.10.8.1310">
    <property type="match status" value="1"/>
</dbReference>
<dbReference type="Gene3D" id="1.10.472.80">
    <property type="entry name" value="Ypt/Rab-GAP domain of gyp1p, domain 3"/>
    <property type="match status" value="1"/>
</dbReference>
<keyword evidence="2" id="KW-0472">Membrane</keyword>
<accession>A0A0G4EPB1</accession>
<evidence type="ECO:0000256" key="2">
    <source>
        <dbReference type="SAM" id="Phobius"/>
    </source>
</evidence>
<reference evidence="4 5" key="1">
    <citation type="submission" date="2014-11" db="EMBL/GenBank/DDBJ databases">
        <authorList>
            <person name="Zhu J."/>
            <person name="Qi W."/>
            <person name="Song R."/>
        </authorList>
    </citation>
    <scope>NUCLEOTIDE SEQUENCE [LARGE SCALE GENOMIC DNA]</scope>
</reference>
<keyword evidence="1" id="KW-0343">GTPase activation</keyword>
<feature type="domain" description="Rab-GAP TBC" evidence="3">
    <location>
        <begin position="1"/>
        <end position="179"/>
    </location>
</feature>
<name>A0A0G4EPB1_VITBC</name>
<dbReference type="PANTHER" id="PTHR20913:SF7">
    <property type="entry name" value="RE60063P"/>
    <property type="match status" value="1"/>
</dbReference>
<keyword evidence="5" id="KW-1185">Reference proteome</keyword>
<dbReference type="SUPFAM" id="SSF47923">
    <property type="entry name" value="Ypt/Rab-GAP domain of gyp1p"/>
    <property type="match status" value="2"/>
</dbReference>
<gene>
    <name evidence="4" type="ORF">Vbra_12547</name>
</gene>
<keyword evidence="2" id="KW-1133">Transmembrane helix</keyword>
<dbReference type="GO" id="GO:0005096">
    <property type="term" value="F:GTPase activator activity"/>
    <property type="evidence" value="ECO:0007669"/>
    <property type="project" value="UniProtKB-KW"/>
</dbReference>
<dbReference type="Pfam" id="PF00566">
    <property type="entry name" value="RabGAP-TBC"/>
    <property type="match status" value="1"/>
</dbReference>
<evidence type="ECO:0000313" key="4">
    <source>
        <dbReference type="EMBL" id="CEL99264.1"/>
    </source>
</evidence>
<dbReference type="GO" id="GO:0006888">
    <property type="term" value="P:endoplasmic reticulum to Golgi vesicle-mediated transport"/>
    <property type="evidence" value="ECO:0007669"/>
    <property type="project" value="TreeGrafter"/>
</dbReference>
<dbReference type="Proteomes" id="UP000041254">
    <property type="component" value="Unassembled WGS sequence"/>
</dbReference>
<dbReference type="OrthoDB" id="206700at2759"/>
<evidence type="ECO:0000313" key="5">
    <source>
        <dbReference type="Proteomes" id="UP000041254"/>
    </source>
</evidence>
<keyword evidence="2" id="KW-0812">Transmembrane</keyword>
<dbReference type="GO" id="GO:0005789">
    <property type="term" value="C:endoplasmic reticulum membrane"/>
    <property type="evidence" value="ECO:0007669"/>
    <property type="project" value="TreeGrafter"/>
</dbReference>
<dbReference type="InterPro" id="IPR000195">
    <property type="entry name" value="Rab-GAP-TBC_dom"/>
</dbReference>
<dbReference type="VEuPathDB" id="CryptoDB:Vbra_12547"/>
<dbReference type="AlphaFoldDB" id="A0A0G4EPB1"/>
<protein>
    <recommendedName>
        <fullName evidence="3">Rab-GAP TBC domain-containing protein</fullName>
    </recommendedName>
</protein>
<sequence length="437" mass="49591">MLGLHTSGLDDGSWLSVAEEPLKDGRQVELDVVRSVAYWDIHRRLSAAERGEKRALLSCVLRAILHRHSSRLRYCQGFHDVCSVFCEVFGFPAAFHVAERFTLYYVADCLGAPFVDAVMPLLRLVGTVVDQADREVGEIFRRTKMEMQFCVPWLITHFCHVLPSFWQVARLFDCFLAAPPCFVLYLSAAIVLSQKERLQKVIHHSHGDAEGESGCYFAEIHFLFQSIDWGRLPLERIIKKARYLMEHVVIPDRLIRVAERRGILLPPFSPIYHSRLPWFVTRHPVIVTLPMPSLSASPAESAADDDDDACHCLSKETSAIVSRWRRRADTSRHRFRPLLASTDVRGLSASRPPPSSLRSCCPPVYRHPSMWDTQGRPATAVKRGHVWGWIRLATSLGTLRGIRGMIKGIWSSPSMRRAAAVFLFPVLVAAFVRLFVR</sequence>
<dbReference type="InterPro" id="IPR045913">
    <property type="entry name" value="TBC20/Gyp8-like"/>
</dbReference>
<dbReference type="PROSITE" id="PS50086">
    <property type="entry name" value="TBC_RABGAP"/>
    <property type="match status" value="1"/>
</dbReference>
<dbReference type="InParanoid" id="A0A0G4EPB1"/>
<dbReference type="InterPro" id="IPR035969">
    <property type="entry name" value="Rab-GAP_TBC_sf"/>
</dbReference>
<evidence type="ECO:0000259" key="3">
    <source>
        <dbReference type="PROSITE" id="PS50086"/>
    </source>
</evidence>
<dbReference type="EMBL" id="CDMY01000276">
    <property type="protein sequence ID" value="CEL99264.1"/>
    <property type="molecule type" value="Genomic_DNA"/>
</dbReference>